<protein>
    <submittedName>
        <fullName evidence="1">Uncharacterized protein</fullName>
    </submittedName>
</protein>
<dbReference type="EMBL" id="ACOM01000005">
    <property type="protein sequence ID" value="EEP54977.1"/>
    <property type="molecule type" value="Genomic_DNA"/>
</dbReference>
<evidence type="ECO:0000313" key="1">
    <source>
        <dbReference type="EMBL" id="EEP54977.1"/>
    </source>
</evidence>
<gene>
    <name evidence="1" type="ORF">CLP_2713</name>
</gene>
<dbReference type="Proteomes" id="UP000003081">
    <property type="component" value="Unassembled WGS sequence"/>
</dbReference>
<dbReference type="STRING" id="1492.ATN24_17400"/>
<evidence type="ECO:0000313" key="2">
    <source>
        <dbReference type="Proteomes" id="UP000003081"/>
    </source>
</evidence>
<dbReference type="HOGENOM" id="CLU_101296_0_0_9"/>
<dbReference type="eggNOG" id="ENOG50323JY">
    <property type="taxonomic scope" value="Bacteria"/>
</dbReference>
<keyword evidence="2" id="KW-1185">Reference proteome</keyword>
<dbReference type="RefSeq" id="WP_003415593.1">
    <property type="nucleotide sequence ID" value="NZ_ACOM01000005.1"/>
</dbReference>
<organism evidence="1 2">
    <name type="scientific">Clostridium butyricum E4 str. BoNT E BL5262</name>
    <dbReference type="NCBI Taxonomy" id="632245"/>
    <lineage>
        <taxon>Bacteria</taxon>
        <taxon>Bacillati</taxon>
        <taxon>Bacillota</taxon>
        <taxon>Clostridia</taxon>
        <taxon>Eubacteriales</taxon>
        <taxon>Clostridiaceae</taxon>
        <taxon>Clostridium</taxon>
    </lineage>
</organism>
<sequence length="239" mass="27784">MKERVVEGQISLFEEQTNVINIIPTKEENSDNPIFKQLIKKYKDVCTRIVKVEKKLYVEVGGQTLSFEPNGAQGRMFVKDMLLRPKDEIIVANEDKHITSEQIKTIKNKMHVDKFIKRKADNNVLIQYKNFCMAIYPSGKFAKWKSAAVFKDNEVYSISEIENINKMHEEIKEDPKVEVVTEIYESEETLRLGDKVKFDYDGPKEGNIVRIYNKGETVNVSWNNKQTAFYYKSVVKINA</sequence>
<dbReference type="AlphaFoldDB" id="C4IHI2"/>
<proteinExistence type="predicted"/>
<accession>C4IHI2</accession>
<comment type="caution">
    <text evidence="1">The sequence shown here is derived from an EMBL/GenBank/DDBJ whole genome shotgun (WGS) entry which is preliminary data.</text>
</comment>
<name>C4IHI2_CLOBU</name>
<reference evidence="1 2" key="1">
    <citation type="submission" date="2009-08" db="EMBL/GenBank/DDBJ databases">
        <authorList>
            <person name="Shrivastava S."/>
            <person name="Brinkac L.B."/>
            <person name="Brown J.L."/>
            <person name="Bruce D.B."/>
            <person name="Detter C."/>
            <person name="Green L.D."/>
            <person name="Munk C.A."/>
            <person name="Rogers Y.C."/>
            <person name="Tapia R."/>
            <person name="Sims D.R."/>
            <person name="Smith L.A."/>
            <person name="Smith T.J."/>
            <person name="Sutton G."/>
            <person name="Brettin T."/>
        </authorList>
    </citation>
    <scope>NUCLEOTIDE SEQUENCE [LARGE SCALE GENOMIC DNA]</scope>
    <source>
        <strain evidence="2">E4 str. BoNT E BL5262</strain>
    </source>
</reference>